<dbReference type="Gene3D" id="1.10.357.10">
    <property type="entry name" value="Tetracycline Repressor, domain 2"/>
    <property type="match status" value="1"/>
</dbReference>
<dbReference type="PANTHER" id="PTHR30055:SF234">
    <property type="entry name" value="HTH-TYPE TRANSCRIPTIONAL REGULATOR BETI"/>
    <property type="match status" value="1"/>
</dbReference>
<keyword evidence="1" id="KW-0805">Transcription regulation</keyword>
<feature type="domain" description="HTH tetR-type" evidence="5">
    <location>
        <begin position="12"/>
        <end position="71"/>
    </location>
</feature>
<dbReference type="RefSeq" id="WP_126798400.1">
    <property type="nucleotide sequence ID" value="NZ_PIPO01000002.1"/>
</dbReference>
<dbReference type="Pfam" id="PF21597">
    <property type="entry name" value="TetR_C_43"/>
    <property type="match status" value="1"/>
</dbReference>
<evidence type="ECO:0000259" key="5">
    <source>
        <dbReference type="PROSITE" id="PS50977"/>
    </source>
</evidence>
<accession>A0A432WJ22</accession>
<proteinExistence type="predicted"/>
<dbReference type="InterPro" id="IPR050109">
    <property type="entry name" value="HTH-type_TetR-like_transc_reg"/>
</dbReference>
<dbReference type="Proteomes" id="UP000287823">
    <property type="component" value="Unassembled WGS sequence"/>
</dbReference>
<dbReference type="SUPFAM" id="SSF48498">
    <property type="entry name" value="Tetracyclin repressor-like, C-terminal domain"/>
    <property type="match status" value="1"/>
</dbReference>
<dbReference type="AlphaFoldDB" id="A0A432WJ22"/>
<dbReference type="PRINTS" id="PR00455">
    <property type="entry name" value="HTHTETR"/>
</dbReference>
<dbReference type="InterPro" id="IPR001647">
    <property type="entry name" value="HTH_TetR"/>
</dbReference>
<dbReference type="PANTHER" id="PTHR30055">
    <property type="entry name" value="HTH-TYPE TRANSCRIPTIONAL REGULATOR RUTR"/>
    <property type="match status" value="1"/>
</dbReference>
<dbReference type="InterPro" id="IPR049445">
    <property type="entry name" value="TetR_SbtR-like_C"/>
</dbReference>
<dbReference type="InterPro" id="IPR036271">
    <property type="entry name" value="Tet_transcr_reg_TetR-rel_C_sf"/>
</dbReference>
<sequence length="187" mass="20289">MNNEPALRADAKKNRELILTAAEDLFQEKGAGVALEEVAKRAGVGIGTLYRRFPTREALLAATSNERFLSLAENSRARDPDLAPGDAVRAYLEDLARDMSTYQNLATSIGTVIQCGTPGCNAITAEGHRLLQRGHEAGAIRRDVTYEDFIYMVTAISIAIENDLSPKSRIGHLVDLFLNGISVKGSD</sequence>
<name>A0A432WJ22_9GAMM</name>
<keyword evidence="2 4" id="KW-0238">DNA-binding</keyword>
<keyword evidence="7" id="KW-1185">Reference proteome</keyword>
<dbReference type="PROSITE" id="PS50977">
    <property type="entry name" value="HTH_TETR_2"/>
    <property type="match status" value="1"/>
</dbReference>
<evidence type="ECO:0000256" key="2">
    <source>
        <dbReference type="ARBA" id="ARBA00023125"/>
    </source>
</evidence>
<organism evidence="6 7">
    <name type="scientific">Aliidiomarina soli</name>
    <dbReference type="NCBI Taxonomy" id="1928574"/>
    <lineage>
        <taxon>Bacteria</taxon>
        <taxon>Pseudomonadati</taxon>
        <taxon>Pseudomonadota</taxon>
        <taxon>Gammaproteobacteria</taxon>
        <taxon>Alteromonadales</taxon>
        <taxon>Idiomarinaceae</taxon>
        <taxon>Aliidiomarina</taxon>
    </lineage>
</organism>
<evidence type="ECO:0000313" key="6">
    <source>
        <dbReference type="EMBL" id="RUO33832.1"/>
    </source>
</evidence>
<keyword evidence="3" id="KW-0804">Transcription</keyword>
<dbReference type="SUPFAM" id="SSF46689">
    <property type="entry name" value="Homeodomain-like"/>
    <property type="match status" value="1"/>
</dbReference>
<comment type="caution">
    <text evidence="6">The sequence shown here is derived from an EMBL/GenBank/DDBJ whole genome shotgun (WGS) entry which is preliminary data.</text>
</comment>
<dbReference type="GO" id="GO:0000976">
    <property type="term" value="F:transcription cis-regulatory region binding"/>
    <property type="evidence" value="ECO:0007669"/>
    <property type="project" value="TreeGrafter"/>
</dbReference>
<dbReference type="InterPro" id="IPR009057">
    <property type="entry name" value="Homeodomain-like_sf"/>
</dbReference>
<evidence type="ECO:0000256" key="1">
    <source>
        <dbReference type="ARBA" id="ARBA00023015"/>
    </source>
</evidence>
<dbReference type="Pfam" id="PF00440">
    <property type="entry name" value="TetR_N"/>
    <property type="match status" value="1"/>
</dbReference>
<dbReference type="EMBL" id="PIPO01000002">
    <property type="protein sequence ID" value="RUO33832.1"/>
    <property type="molecule type" value="Genomic_DNA"/>
</dbReference>
<protein>
    <submittedName>
        <fullName evidence="6">TetR family transcriptional regulator</fullName>
    </submittedName>
</protein>
<evidence type="ECO:0000313" key="7">
    <source>
        <dbReference type="Proteomes" id="UP000287823"/>
    </source>
</evidence>
<reference evidence="6 7" key="1">
    <citation type="journal article" date="2011" name="Front. Microbiol.">
        <title>Genomic signatures of strain selection and enhancement in Bacillus atrophaeus var. globigii, a historical biowarfare simulant.</title>
        <authorList>
            <person name="Gibbons H.S."/>
            <person name="Broomall S.M."/>
            <person name="McNew L.A."/>
            <person name="Daligault H."/>
            <person name="Chapman C."/>
            <person name="Bruce D."/>
            <person name="Karavis M."/>
            <person name="Krepps M."/>
            <person name="McGregor P.A."/>
            <person name="Hong C."/>
            <person name="Park K.H."/>
            <person name="Akmal A."/>
            <person name="Feldman A."/>
            <person name="Lin J.S."/>
            <person name="Chang W.E."/>
            <person name="Higgs B.W."/>
            <person name="Demirev P."/>
            <person name="Lindquist J."/>
            <person name="Liem A."/>
            <person name="Fochler E."/>
            <person name="Read T.D."/>
            <person name="Tapia R."/>
            <person name="Johnson S."/>
            <person name="Bishop-Lilly K.A."/>
            <person name="Detter C."/>
            <person name="Han C."/>
            <person name="Sozhamannan S."/>
            <person name="Rosenzweig C.N."/>
            <person name="Skowronski E.W."/>
        </authorList>
    </citation>
    <scope>NUCLEOTIDE SEQUENCE [LARGE SCALE GENOMIC DNA]</scope>
    <source>
        <strain evidence="6 7">Y4G10-17</strain>
    </source>
</reference>
<gene>
    <name evidence="6" type="ORF">CWE14_05055</name>
</gene>
<evidence type="ECO:0000256" key="3">
    <source>
        <dbReference type="ARBA" id="ARBA00023163"/>
    </source>
</evidence>
<evidence type="ECO:0000256" key="4">
    <source>
        <dbReference type="PROSITE-ProRule" id="PRU00335"/>
    </source>
</evidence>
<dbReference type="GO" id="GO:0003700">
    <property type="term" value="F:DNA-binding transcription factor activity"/>
    <property type="evidence" value="ECO:0007669"/>
    <property type="project" value="TreeGrafter"/>
</dbReference>
<feature type="DNA-binding region" description="H-T-H motif" evidence="4">
    <location>
        <begin position="34"/>
        <end position="53"/>
    </location>
</feature>